<evidence type="ECO:0000256" key="4">
    <source>
        <dbReference type="ARBA" id="ARBA00022723"/>
    </source>
</evidence>
<feature type="transmembrane region" description="Helical" evidence="15">
    <location>
        <begin position="686"/>
        <end position="709"/>
    </location>
</feature>
<evidence type="ECO:0000256" key="3">
    <source>
        <dbReference type="ARBA" id="ARBA00022692"/>
    </source>
</evidence>
<evidence type="ECO:0000256" key="5">
    <source>
        <dbReference type="ARBA" id="ARBA00022741"/>
    </source>
</evidence>
<keyword evidence="6 13" id="KW-0067">ATP-binding</keyword>
<dbReference type="SUPFAM" id="SSF81660">
    <property type="entry name" value="Metal cation-transporting ATPase, ATP-binding domain N"/>
    <property type="match status" value="1"/>
</dbReference>
<feature type="binding site" evidence="13">
    <location>
        <position position="292"/>
    </location>
    <ligand>
        <name>ATP</name>
        <dbReference type="ChEBI" id="CHEBI:30616"/>
    </ligand>
</feature>
<sequence length="937" mass="105194">MVFGFWLAGDKTKHWYLKPGANNGKNSITKAAFNYDNPFIAGVLQFFTCLVLYGYFVPISLYVSLEIVKVIQALLINSDVELYYLEMDKPASARTSNLNEELGQVSTILSDKTGTLTRNEMEFFKCSIAGISYGMGITEVEKVAALRTGKALKRRQEEQGGSFEKFEKGFALRDSRLDNLNWQNEPEKDKILRFLEILAVCNTVVVEGPDDPDAINYLAESPDEASFVVAAKRLGVFLYDRSEILINIKLFNKDGSFTPCSYDLLNTIEFSSARKRMSVIVRKGGRLLLFCKGADDVIFELLDENNSKDLKNITRQHMNEYGEAGLRTLAIAYRELEENMYSEWQNSWTTAKQVIGESSAGKLDELANEIECNLTLVGATAIEDKLQVGVPQAIYRLAQGGIKIWVLTGDKMETAINIGYACSLLRPHMTKHIIRLEDNISILSESANGNKNFQQLCTEFVQSQIQDGMDALDKEQDDTTPSHAIIIDGKSLDFVLQEDPLKQQFISFALRCDSIICCRVSPIQKAKVTELVKNQGKQICLAIGDGANDVGMIQKANIGVGISGMEGQQAAMSADFSIAQFRFLEKLLLVHGAWCYKRITFMIKYFFYKNFVFGFSIFLFNAYTRFSGQSIYADWFLSLYNVIFTSAPVVVVAVLDQDLGARSRLRFPQLYKKGQTHGGNLLIRRIMFWMLNGVLQAAICFFSVIYGYGYGKVPDRSGGRMVGLFTIGTTMYTAVLFVVNFQIAMVIQYWTWIHHVLIWGELVVWFLFLLVFGALPTKFSGELQRLFISITATSSSFYRVTLLTTVLALLPSFTLHCFCRAFCPSDSQIVQEQEKLSRLSGSGSRSTTSAIKQDLELMPYHNDNSTRPSPTEGSIHARDSFEAQSQPLWRENSSDMRQKGRRIRSDGTETGSNGIIELDGSSSVHRTGSDLQRTDVK</sequence>
<comment type="similarity">
    <text evidence="2 15">Belongs to the cation transport ATPase (P-type) (TC 3.A.3) family. Type IV subfamily.</text>
</comment>
<dbReference type="GO" id="GO:0016887">
    <property type="term" value="F:ATP hydrolysis activity"/>
    <property type="evidence" value="ECO:0007669"/>
    <property type="project" value="InterPro"/>
</dbReference>
<dbReference type="SUPFAM" id="SSF56784">
    <property type="entry name" value="HAD-like"/>
    <property type="match status" value="1"/>
</dbReference>
<evidence type="ECO:0000313" key="19">
    <source>
        <dbReference type="Proteomes" id="UP000886520"/>
    </source>
</evidence>
<feature type="binding site" evidence="13">
    <location>
        <position position="519"/>
    </location>
    <ligand>
        <name>ATP</name>
        <dbReference type="ChEBI" id="CHEBI:30616"/>
    </ligand>
</feature>
<feature type="binding site" evidence="13">
    <location>
        <position position="270"/>
    </location>
    <ligand>
        <name>ATP</name>
        <dbReference type="ChEBI" id="CHEBI:30616"/>
    </ligand>
</feature>
<dbReference type="GO" id="GO:0005886">
    <property type="term" value="C:plasma membrane"/>
    <property type="evidence" value="ECO:0007669"/>
    <property type="project" value="TreeGrafter"/>
</dbReference>
<dbReference type="NCBIfam" id="TIGR01652">
    <property type="entry name" value="ATPase-Plipid"/>
    <property type="match status" value="1"/>
</dbReference>
<dbReference type="Gene3D" id="3.40.1110.10">
    <property type="entry name" value="Calcium-transporting ATPase, cytoplasmic domain N"/>
    <property type="match status" value="2"/>
</dbReference>
<feature type="binding site" evidence="13">
    <location>
        <position position="113"/>
    </location>
    <ligand>
        <name>ATP</name>
        <dbReference type="ChEBI" id="CHEBI:30616"/>
    </ligand>
</feature>
<feature type="binding site" evidence="13">
    <location>
        <position position="548"/>
    </location>
    <ligand>
        <name>ATP</name>
        <dbReference type="ChEBI" id="CHEBI:30616"/>
    </ligand>
</feature>
<dbReference type="GO" id="GO:0005524">
    <property type="term" value="F:ATP binding"/>
    <property type="evidence" value="ECO:0007669"/>
    <property type="project" value="UniProtKB-UniRule"/>
</dbReference>
<dbReference type="EC" id="7.6.2.1" evidence="15"/>
<feature type="compositionally biased region" description="Basic and acidic residues" evidence="16">
    <location>
        <begin position="892"/>
        <end position="907"/>
    </location>
</feature>
<evidence type="ECO:0000256" key="11">
    <source>
        <dbReference type="ARBA" id="ARBA00034036"/>
    </source>
</evidence>
<keyword evidence="7 14" id="KW-0460">Magnesium</keyword>
<feature type="binding site" evidence="13">
    <location>
        <position position="409"/>
    </location>
    <ligand>
        <name>ATP</name>
        <dbReference type="ChEBI" id="CHEBI:30616"/>
    </ligand>
</feature>
<feature type="region of interest" description="Disordered" evidence="16">
    <location>
        <begin position="880"/>
        <end position="937"/>
    </location>
</feature>
<feature type="binding site" evidence="13">
    <location>
        <position position="327"/>
    </location>
    <ligand>
        <name>ATP</name>
        <dbReference type="ChEBI" id="CHEBI:30616"/>
    </ligand>
</feature>
<dbReference type="SFLD" id="SFLDG00002">
    <property type="entry name" value="C1.7:_P-type_atpase_like"/>
    <property type="match status" value="1"/>
</dbReference>
<evidence type="ECO:0000256" key="16">
    <source>
        <dbReference type="SAM" id="MobiDB-lite"/>
    </source>
</evidence>
<dbReference type="GO" id="GO:0045332">
    <property type="term" value="P:phospholipid translocation"/>
    <property type="evidence" value="ECO:0007669"/>
    <property type="project" value="TreeGrafter"/>
</dbReference>
<dbReference type="SFLD" id="SFLDS00003">
    <property type="entry name" value="Haloacid_Dehalogenase"/>
    <property type="match status" value="1"/>
</dbReference>
<feature type="transmembrane region" description="Helical" evidence="15">
    <location>
        <begin position="605"/>
        <end position="623"/>
    </location>
</feature>
<dbReference type="OrthoDB" id="377733at2759"/>
<dbReference type="PRINTS" id="PR00119">
    <property type="entry name" value="CATATPASE"/>
</dbReference>
<feature type="binding site" evidence="13">
    <location>
        <position position="224"/>
    </location>
    <ligand>
        <name>ATP</name>
        <dbReference type="ChEBI" id="CHEBI:30616"/>
    </ligand>
</feature>
<evidence type="ECO:0000256" key="8">
    <source>
        <dbReference type="ARBA" id="ARBA00022967"/>
    </source>
</evidence>
<feature type="binding site" evidence="13">
    <location>
        <position position="549"/>
    </location>
    <ligand>
        <name>ATP</name>
        <dbReference type="ChEBI" id="CHEBI:30616"/>
    </ligand>
</feature>
<keyword evidence="5 13" id="KW-0547">Nucleotide-binding</keyword>
<evidence type="ECO:0000256" key="9">
    <source>
        <dbReference type="ARBA" id="ARBA00022989"/>
    </source>
</evidence>
<feature type="transmembrane region" description="Helical" evidence="15">
    <location>
        <begin position="756"/>
        <end position="775"/>
    </location>
</feature>
<evidence type="ECO:0000313" key="18">
    <source>
        <dbReference type="EMBL" id="KAI5081761.1"/>
    </source>
</evidence>
<comment type="cofactor">
    <cofactor evidence="14">
        <name>Mg(2+)</name>
        <dbReference type="ChEBI" id="CHEBI:18420"/>
    </cofactor>
</comment>
<keyword evidence="10 15" id="KW-0472">Membrane</keyword>
<feature type="transmembrane region" description="Helical" evidence="15">
    <location>
        <begin position="721"/>
        <end position="750"/>
    </location>
</feature>
<feature type="binding site" evidence="13">
    <location>
        <position position="112"/>
    </location>
    <ligand>
        <name>ATP</name>
        <dbReference type="ChEBI" id="CHEBI:30616"/>
    </ligand>
</feature>
<dbReference type="EMBL" id="JABFUD020000003">
    <property type="protein sequence ID" value="KAI5081761.1"/>
    <property type="molecule type" value="Genomic_DNA"/>
</dbReference>
<dbReference type="NCBIfam" id="TIGR01494">
    <property type="entry name" value="ATPase_P-type"/>
    <property type="match status" value="1"/>
</dbReference>
<feature type="transmembrane region" description="Helical" evidence="15">
    <location>
        <begin position="796"/>
        <end position="815"/>
    </location>
</feature>
<evidence type="ECO:0000256" key="15">
    <source>
        <dbReference type="RuleBase" id="RU362033"/>
    </source>
</evidence>
<dbReference type="Pfam" id="PF13246">
    <property type="entry name" value="Cation_ATPase"/>
    <property type="match status" value="1"/>
</dbReference>
<dbReference type="FunFam" id="3.40.50.1000:FF:000014">
    <property type="entry name" value="Phospholipid-transporting ATPase"/>
    <property type="match status" value="1"/>
</dbReference>
<comment type="subcellular location">
    <subcellularLocation>
        <location evidence="1 15">Membrane</location>
        <topology evidence="1 15">Multi-pass membrane protein</topology>
    </subcellularLocation>
</comment>
<dbReference type="InterPro" id="IPR023299">
    <property type="entry name" value="ATPase_P-typ_cyto_dom_N"/>
</dbReference>
<organism evidence="18 19">
    <name type="scientific">Adiantum capillus-veneris</name>
    <name type="common">Maidenhair fern</name>
    <dbReference type="NCBI Taxonomy" id="13818"/>
    <lineage>
        <taxon>Eukaryota</taxon>
        <taxon>Viridiplantae</taxon>
        <taxon>Streptophyta</taxon>
        <taxon>Embryophyta</taxon>
        <taxon>Tracheophyta</taxon>
        <taxon>Polypodiopsida</taxon>
        <taxon>Polypodiidae</taxon>
        <taxon>Polypodiales</taxon>
        <taxon>Pteridineae</taxon>
        <taxon>Pteridaceae</taxon>
        <taxon>Vittarioideae</taxon>
        <taxon>Adiantum</taxon>
    </lineage>
</organism>
<dbReference type="Pfam" id="PF16212">
    <property type="entry name" value="PhoLip_ATPase_C"/>
    <property type="match status" value="1"/>
</dbReference>
<dbReference type="PANTHER" id="PTHR24092:SF150">
    <property type="entry name" value="PHOSPHOLIPID-TRANSPORTING ATPASE"/>
    <property type="match status" value="1"/>
</dbReference>
<dbReference type="InterPro" id="IPR018303">
    <property type="entry name" value="ATPase_P-typ_P_site"/>
</dbReference>
<dbReference type="Gene3D" id="3.40.50.1000">
    <property type="entry name" value="HAD superfamily/HAD-like"/>
    <property type="match status" value="2"/>
</dbReference>
<keyword evidence="19" id="KW-1185">Reference proteome</keyword>
<feature type="binding site" evidence="14">
    <location>
        <position position="545"/>
    </location>
    <ligand>
        <name>Mg(2+)</name>
        <dbReference type="ChEBI" id="CHEBI:18420"/>
    </ligand>
</feature>
<feature type="binding site" evidence="13">
    <location>
        <position position="111"/>
    </location>
    <ligand>
        <name>ATP</name>
        <dbReference type="ChEBI" id="CHEBI:30616"/>
    </ligand>
</feature>
<evidence type="ECO:0000256" key="6">
    <source>
        <dbReference type="ARBA" id="ARBA00022840"/>
    </source>
</evidence>
<feature type="binding site" evidence="14">
    <location>
        <position position="111"/>
    </location>
    <ligand>
        <name>Mg(2+)</name>
        <dbReference type="ChEBI" id="CHEBI:18420"/>
    </ligand>
</feature>
<gene>
    <name evidence="18" type="ORF">GOP47_0001504</name>
</gene>
<dbReference type="InterPro" id="IPR044492">
    <property type="entry name" value="P_typ_ATPase_HD_dom"/>
</dbReference>
<dbReference type="GO" id="GO:0000287">
    <property type="term" value="F:magnesium ion binding"/>
    <property type="evidence" value="ECO:0007669"/>
    <property type="project" value="UniProtKB-UniRule"/>
</dbReference>
<feature type="binding site" evidence="13">
    <location>
        <position position="410"/>
    </location>
    <ligand>
        <name>ATP</name>
        <dbReference type="ChEBI" id="CHEBI:30616"/>
    </ligand>
</feature>
<feature type="domain" description="P-type ATPase C-terminal" evidence="17">
    <location>
        <begin position="571"/>
        <end position="825"/>
    </location>
</feature>
<keyword evidence="4 14" id="KW-0479">Metal-binding</keyword>
<proteinExistence type="inferred from homology"/>
<dbReference type="SUPFAM" id="SSF81665">
    <property type="entry name" value="Calcium ATPase, transmembrane domain M"/>
    <property type="match status" value="1"/>
</dbReference>
<evidence type="ECO:0000256" key="2">
    <source>
        <dbReference type="ARBA" id="ARBA00008109"/>
    </source>
</evidence>
<feature type="compositionally biased region" description="Polar residues" evidence="16">
    <location>
        <begin position="920"/>
        <end position="931"/>
    </location>
</feature>
<dbReference type="InterPro" id="IPR001757">
    <property type="entry name" value="P_typ_ATPase"/>
</dbReference>
<evidence type="ECO:0000259" key="17">
    <source>
        <dbReference type="Pfam" id="PF16212"/>
    </source>
</evidence>
<dbReference type="InterPro" id="IPR032630">
    <property type="entry name" value="P_typ_ATPase_c"/>
</dbReference>
<reference evidence="18" key="1">
    <citation type="submission" date="2021-01" db="EMBL/GenBank/DDBJ databases">
        <title>Adiantum capillus-veneris genome.</title>
        <authorList>
            <person name="Fang Y."/>
            <person name="Liao Q."/>
        </authorList>
    </citation>
    <scope>NUCLEOTIDE SEQUENCE</scope>
    <source>
        <strain evidence="18">H3</strain>
        <tissue evidence="18">Leaf</tissue>
    </source>
</reference>
<dbReference type="AlphaFoldDB" id="A0A9D4ZQ42"/>
<dbReference type="GO" id="GO:0140326">
    <property type="term" value="F:ATPase-coupled intramembrane lipid transporter activity"/>
    <property type="evidence" value="ECO:0007669"/>
    <property type="project" value="UniProtKB-EC"/>
</dbReference>
<dbReference type="InterPro" id="IPR023298">
    <property type="entry name" value="ATPase_P-typ_TM_dom_sf"/>
</dbReference>
<keyword evidence="9 15" id="KW-1133">Transmembrane helix</keyword>
<dbReference type="InterPro" id="IPR036412">
    <property type="entry name" value="HAD-like_sf"/>
</dbReference>
<comment type="caution">
    <text evidence="18">The sequence shown here is derived from an EMBL/GenBank/DDBJ whole genome shotgun (WGS) entry which is preliminary data.</text>
</comment>
<evidence type="ECO:0000256" key="1">
    <source>
        <dbReference type="ARBA" id="ARBA00004141"/>
    </source>
</evidence>
<keyword evidence="3 15" id="KW-0812">Transmembrane</keyword>
<evidence type="ECO:0000256" key="14">
    <source>
        <dbReference type="PIRSR" id="PIRSR606539-3"/>
    </source>
</evidence>
<evidence type="ECO:0000256" key="10">
    <source>
        <dbReference type="ARBA" id="ARBA00023136"/>
    </source>
</evidence>
<comment type="catalytic activity">
    <reaction evidence="11 15">
        <text>ATP + H2O + phospholipidSide 1 = ADP + phosphate + phospholipidSide 2.</text>
        <dbReference type="EC" id="7.6.2.1"/>
    </reaction>
</comment>
<feature type="binding site" evidence="14">
    <location>
        <position position="113"/>
    </location>
    <ligand>
        <name>Mg(2+)</name>
        <dbReference type="ChEBI" id="CHEBI:18420"/>
    </ligand>
</feature>
<dbReference type="InterPro" id="IPR006539">
    <property type="entry name" value="P-type_ATPase_IV"/>
</dbReference>
<dbReference type="Proteomes" id="UP000886520">
    <property type="component" value="Chromosome 2"/>
</dbReference>
<evidence type="ECO:0000256" key="13">
    <source>
        <dbReference type="PIRSR" id="PIRSR606539-2"/>
    </source>
</evidence>
<dbReference type="SFLD" id="SFLDF00027">
    <property type="entry name" value="p-type_atpase"/>
    <property type="match status" value="1"/>
</dbReference>
<feature type="binding site" evidence="13">
    <location>
        <position position="408"/>
    </location>
    <ligand>
        <name>ATP</name>
        <dbReference type="ChEBI" id="CHEBI:30616"/>
    </ligand>
</feature>
<dbReference type="PROSITE" id="PS00154">
    <property type="entry name" value="ATPASE_E1_E2"/>
    <property type="match status" value="1"/>
</dbReference>
<feature type="binding site" evidence="13">
    <location>
        <position position="525"/>
    </location>
    <ligand>
        <name>ATP</name>
        <dbReference type="ChEBI" id="CHEBI:30616"/>
    </ligand>
</feature>
<evidence type="ECO:0000256" key="12">
    <source>
        <dbReference type="PIRSR" id="PIRSR606539-1"/>
    </source>
</evidence>
<feature type="active site" description="4-aspartylphosphate intermediate" evidence="12">
    <location>
        <position position="111"/>
    </location>
</feature>
<dbReference type="PANTHER" id="PTHR24092">
    <property type="entry name" value="PROBABLE PHOSPHOLIPID-TRANSPORTING ATPASE"/>
    <property type="match status" value="1"/>
</dbReference>
<keyword evidence="8 15" id="KW-1278">Translocase</keyword>
<feature type="transmembrane region" description="Helical" evidence="15">
    <location>
        <begin position="635"/>
        <end position="655"/>
    </location>
</feature>
<feature type="binding site" evidence="14">
    <location>
        <position position="549"/>
    </location>
    <ligand>
        <name>Mg(2+)</name>
        <dbReference type="ChEBI" id="CHEBI:18420"/>
    </ligand>
</feature>
<evidence type="ECO:0000256" key="7">
    <source>
        <dbReference type="ARBA" id="ARBA00022842"/>
    </source>
</evidence>
<protein>
    <recommendedName>
        <fullName evidence="15">Phospholipid-transporting ATPase</fullName>
        <ecNumber evidence="15">7.6.2.1</ecNumber>
    </recommendedName>
</protein>
<name>A0A9D4ZQ42_ADICA</name>
<dbReference type="InterPro" id="IPR023214">
    <property type="entry name" value="HAD_sf"/>
</dbReference>
<accession>A0A9D4ZQ42</accession>